<dbReference type="Pfam" id="PF23344">
    <property type="entry name" value="ZP-N"/>
    <property type="match status" value="1"/>
</dbReference>
<evidence type="ECO:0000256" key="15">
    <source>
        <dbReference type="ARBA" id="ARBA00023180"/>
    </source>
</evidence>
<dbReference type="InterPro" id="IPR035914">
    <property type="entry name" value="Sperma_CUB_dom_sf"/>
</dbReference>
<dbReference type="InterPro" id="IPR036772">
    <property type="entry name" value="SRCR-like_dom_sf"/>
</dbReference>
<comment type="similarity">
    <text evidence="2">Belongs to the DMBT1 family.</text>
</comment>
<feature type="domain" description="ZP" evidence="22">
    <location>
        <begin position="572"/>
        <end position="819"/>
    </location>
</feature>
<evidence type="ECO:0000256" key="3">
    <source>
        <dbReference type="ARBA" id="ARBA00022448"/>
    </source>
</evidence>
<dbReference type="FunFam" id="2.60.40.4100:FF:000005">
    <property type="entry name" value="Deleted in malignant brain tumors 1"/>
    <property type="match status" value="1"/>
</dbReference>
<reference evidence="23" key="1">
    <citation type="thesis" date="2020" institute="ProQuest LLC" country="789 East Eisenhower Parkway, Ann Arbor, MI, USA">
        <title>Comparative Genomics and Chromosome Evolution.</title>
        <authorList>
            <person name="Mudd A.B."/>
        </authorList>
    </citation>
    <scope>NUCLEOTIDE SEQUENCE</scope>
    <source>
        <strain evidence="23">237g6f4</strain>
        <tissue evidence="23">Blood</tissue>
    </source>
</reference>
<keyword evidence="10" id="KW-0653">Protein transport</keyword>
<dbReference type="SMART" id="SM00241">
    <property type="entry name" value="ZP"/>
    <property type="match status" value="1"/>
</dbReference>
<evidence type="ECO:0000256" key="8">
    <source>
        <dbReference type="ARBA" id="ARBA00022737"/>
    </source>
</evidence>
<keyword evidence="9" id="KW-0378">Hydrolase</keyword>
<protein>
    <recommendedName>
        <fullName evidence="17">Scavenger receptor cysteine-rich domain-containing protein DMBT1</fullName>
    </recommendedName>
    <alternativeName>
        <fullName evidence="18">Deleted in malignant brain tumors 1 protein</fullName>
    </alternativeName>
    <alternativeName>
        <fullName evidence="16">Hensin</fullName>
    </alternativeName>
</protein>
<evidence type="ECO:0000256" key="19">
    <source>
        <dbReference type="PROSITE-ProRule" id="PRU00196"/>
    </source>
</evidence>
<evidence type="ECO:0000256" key="13">
    <source>
        <dbReference type="ARBA" id="ARBA00023145"/>
    </source>
</evidence>
<dbReference type="FunFam" id="2.60.120.290:FF:000013">
    <property type="entry name" value="Membrane frizzled-related protein"/>
    <property type="match status" value="2"/>
</dbReference>
<feature type="domain" description="CUB" evidence="20">
    <location>
        <begin position="329"/>
        <end position="441"/>
    </location>
</feature>
<evidence type="ECO:0000256" key="9">
    <source>
        <dbReference type="ARBA" id="ARBA00022801"/>
    </source>
</evidence>
<feature type="domain" description="SRCR" evidence="21">
    <location>
        <begin position="213"/>
        <end position="313"/>
    </location>
</feature>
<dbReference type="CDD" id="cd00041">
    <property type="entry name" value="CUB"/>
    <property type="match status" value="3"/>
</dbReference>
<dbReference type="Pfam" id="PF00431">
    <property type="entry name" value="CUB"/>
    <property type="match status" value="3"/>
</dbReference>
<accession>A0AAV7CE98</accession>
<dbReference type="Gene3D" id="3.10.250.10">
    <property type="entry name" value="SRCR-like domain"/>
    <property type="match status" value="2"/>
</dbReference>
<dbReference type="FunFam" id="3.10.250.10:FF:000003">
    <property type="entry name" value="Deleted in malignant brain tumors 1"/>
    <property type="match status" value="1"/>
</dbReference>
<feature type="disulfide bond" evidence="19">
    <location>
        <begin position="238"/>
        <end position="302"/>
    </location>
</feature>
<dbReference type="InterPro" id="IPR000859">
    <property type="entry name" value="CUB_dom"/>
</dbReference>
<comment type="caution">
    <text evidence="23">The sequence shown here is derived from an EMBL/GenBank/DDBJ whole genome shotgun (WGS) entry which is preliminary data.</text>
</comment>
<dbReference type="Gene3D" id="2.60.120.290">
    <property type="entry name" value="Spermadhesin, CUB domain"/>
    <property type="match status" value="3"/>
</dbReference>
<evidence type="ECO:0000256" key="17">
    <source>
        <dbReference type="ARBA" id="ARBA00047197"/>
    </source>
</evidence>
<dbReference type="InterPro" id="IPR001507">
    <property type="entry name" value="ZP_dom"/>
</dbReference>
<dbReference type="EMBL" id="WNYA01000003">
    <property type="protein sequence ID" value="KAG8583106.1"/>
    <property type="molecule type" value="Genomic_DNA"/>
</dbReference>
<evidence type="ECO:0000256" key="4">
    <source>
        <dbReference type="ARBA" id="ARBA00022473"/>
    </source>
</evidence>
<evidence type="ECO:0000313" key="23">
    <source>
        <dbReference type="EMBL" id="KAG8583106.1"/>
    </source>
</evidence>
<dbReference type="Gene3D" id="2.60.40.3210">
    <property type="entry name" value="Zona pellucida, ZP-N domain"/>
    <property type="match status" value="1"/>
</dbReference>
<evidence type="ECO:0000256" key="16">
    <source>
        <dbReference type="ARBA" id="ARBA00030560"/>
    </source>
</evidence>
<keyword evidence="4" id="KW-0217">Developmental protein</keyword>
<dbReference type="Proteomes" id="UP000824782">
    <property type="component" value="Unassembled WGS sequence"/>
</dbReference>
<dbReference type="Pfam" id="PF00100">
    <property type="entry name" value="Zona_pellucida"/>
    <property type="match status" value="1"/>
</dbReference>
<dbReference type="GO" id="GO:0006508">
    <property type="term" value="P:proteolysis"/>
    <property type="evidence" value="ECO:0007669"/>
    <property type="project" value="UniProtKB-KW"/>
</dbReference>
<dbReference type="PROSITE" id="PS01180">
    <property type="entry name" value="CUB"/>
    <property type="match status" value="3"/>
</dbReference>
<evidence type="ECO:0000256" key="14">
    <source>
        <dbReference type="ARBA" id="ARBA00023157"/>
    </source>
</evidence>
<dbReference type="InterPro" id="IPR048290">
    <property type="entry name" value="ZP_chr"/>
</dbReference>
<keyword evidence="6" id="KW-0812">Transmembrane</keyword>
<feature type="disulfide bond" evidence="19">
    <location>
        <begin position="29"/>
        <end position="39"/>
    </location>
</feature>
<dbReference type="FunFam" id="3.10.250.10:FF:000016">
    <property type="entry name" value="Scavenger receptor cysteine-rich protein type 12"/>
    <property type="match status" value="1"/>
</dbReference>
<evidence type="ECO:0000256" key="2">
    <source>
        <dbReference type="ARBA" id="ARBA00009931"/>
    </source>
</evidence>
<dbReference type="GO" id="GO:0008233">
    <property type="term" value="F:peptidase activity"/>
    <property type="evidence" value="ECO:0007669"/>
    <property type="project" value="UniProtKB-KW"/>
</dbReference>
<dbReference type="PRINTS" id="PR00023">
    <property type="entry name" value="ZPELLUCIDA"/>
</dbReference>
<gene>
    <name evidence="23" type="ORF">GDO81_008276</name>
</gene>
<organism evidence="23 24">
    <name type="scientific">Engystomops pustulosus</name>
    <name type="common">Tungara frog</name>
    <name type="synonym">Physalaemus pustulosus</name>
    <dbReference type="NCBI Taxonomy" id="76066"/>
    <lineage>
        <taxon>Eukaryota</taxon>
        <taxon>Metazoa</taxon>
        <taxon>Chordata</taxon>
        <taxon>Craniata</taxon>
        <taxon>Vertebrata</taxon>
        <taxon>Euteleostomi</taxon>
        <taxon>Amphibia</taxon>
        <taxon>Batrachia</taxon>
        <taxon>Anura</taxon>
        <taxon>Neobatrachia</taxon>
        <taxon>Hyloidea</taxon>
        <taxon>Leptodactylidae</taxon>
        <taxon>Leiuperinae</taxon>
        <taxon>Engystomops</taxon>
    </lineage>
</organism>
<keyword evidence="14 19" id="KW-1015">Disulfide bond</keyword>
<dbReference type="InterPro" id="IPR001190">
    <property type="entry name" value="SRCR"/>
</dbReference>
<dbReference type="PRINTS" id="PR00258">
    <property type="entry name" value="SPERACTRCPTR"/>
</dbReference>
<comment type="caution">
    <text evidence="19">Lacks conserved residue(s) required for the propagation of feature annotation.</text>
</comment>
<dbReference type="AlphaFoldDB" id="A0AAV7CE98"/>
<evidence type="ECO:0000256" key="7">
    <source>
        <dbReference type="ARBA" id="ARBA00022729"/>
    </source>
</evidence>
<evidence type="ECO:0000259" key="22">
    <source>
        <dbReference type="PROSITE" id="PS51034"/>
    </source>
</evidence>
<dbReference type="GO" id="GO:0016020">
    <property type="term" value="C:membrane"/>
    <property type="evidence" value="ECO:0007669"/>
    <property type="project" value="UniProtKB-SubCell"/>
</dbReference>
<keyword evidence="8" id="KW-0677">Repeat</keyword>
<evidence type="ECO:0000256" key="6">
    <source>
        <dbReference type="ARBA" id="ARBA00022692"/>
    </source>
</evidence>
<dbReference type="FunFam" id="2.60.120.290:FF:000005">
    <property type="entry name" value="Procollagen C-endopeptidase enhancer 1"/>
    <property type="match status" value="1"/>
</dbReference>
<feature type="disulfide bond" evidence="19">
    <location>
        <begin position="282"/>
        <end position="292"/>
    </location>
</feature>
<feature type="domain" description="CUB" evidence="20">
    <location>
        <begin position="92"/>
        <end position="203"/>
    </location>
</feature>
<dbReference type="PANTHER" id="PTHR46908">
    <property type="entry name" value="CUBILIN-LIKE PROTEIN"/>
    <property type="match status" value="1"/>
</dbReference>
<dbReference type="GO" id="GO:0015031">
    <property type="term" value="P:protein transport"/>
    <property type="evidence" value="ECO:0007669"/>
    <property type="project" value="UniProtKB-KW"/>
</dbReference>
<feature type="disulfide bond" evidence="19">
    <location>
        <begin position="251"/>
        <end position="312"/>
    </location>
</feature>
<keyword evidence="12" id="KW-0472">Membrane</keyword>
<evidence type="ECO:0000256" key="11">
    <source>
        <dbReference type="ARBA" id="ARBA00022989"/>
    </source>
</evidence>
<evidence type="ECO:0000259" key="20">
    <source>
        <dbReference type="PROSITE" id="PS01180"/>
    </source>
</evidence>
<feature type="domain" description="SRCR" evidence="21">
    <location>
        <begin position="1"/>
        <end position="60"/>
    </location>
</feature>
<evidence type="ECO:0000256" key="18">
    <source>
        <dbReference type="ARBA" id="ARBA00047200"/>
    </source>
</evidence>
<evidence type="ECO:0000259" key="21">
    <source>
        <dbReference type="PROSITE" id="PS50287"/>
    </source>
</evidence>
<proteinExistence type="inferred from homology"/>
<evidence type="ECO:0000256" key="12">
    <source>
        <dbReference type="ARBA" id="ARBA00023136"/>
    </source>
</evidence>
<name>A0AAV7CE98_ENGPU</name>
<dbReference type="SMART" id="SM00042">
    <property type="entry name" value="CUB"/>
    <property type="match status" value="3"/>
</dbReference>
<keyword evidence="7" id="KW-0732">Signal</keyword>
<keyword evidence="13" id="KW-0865">Zymogen</keyword>
<keyword evidence="5" id="KW-0645">Protease</keyword>
<dbReference type="SUPFAM" id="SSF49854">
    <property type="entry name" value="Spermadhesin, CUB domain"/>
    <property type="match status" value="3"/>
</dbReference>
<keyword evidence="24" id="KW-1185">Reference proteome</keyword>
<feature type="domain" description="CUB" evidence="20">
    <location>
        <begin position="451"/>
        <end position="562"/>
    </location>
</feature>
<evidence type="ECO:0000313" key="24">
    <source>
        <dbReference type="Proteomes" id="UP000824782"/>
    </source>
</evidence>
<dbReference type="Gene3D" id="2.60.40.4100">
    <property type="entry name" value="Zona pellucida, ZP-C domain"/>
    <property type="match status" value="1"/>
</dbReference>
<dbReference type="InterPro" id="IPR055355">
    <property type="entry name" value="ZP-C"/>
</dbReference>
<dbReference type="InterPro" id="IPR055356">
    <property type="entry name" value="ZP-N"/>
</dbReference>
<evidence type="ECO:0000256" key="10">
    <source>
        <dbReference type="ARBA" id="ARBA00022927"/>
    </source>
</evidence>
<comment type="subcellular location">
    <subcellularLocation>
        <location evidence="1">Membrane</location>
        <topology evidence="1">Single-pass membrane protein</topology>
    </subcellularLocation>
</comment>
<dbReference type="SMART" id="SM00202">
    <property type="entry name" value="SR"/>
    <property type="match status" value="2"/>
</dbReference>
<sequence length="843" mass="93428">MNCGYAVSAPHGAYFGQGYGNIWLDDVNCFGNEQYLWQCGHRGWGTHNCNHGEDAGVICSGSLSTPRPATTNNITLGGTAGNWTPVQNFTSCGGRITQFSGVITSPFYPNLYPANALCRWEIQTSLGYLVELSFTYFELEYTSGCLYDWVKIYDGLPGNSSELATICNFPNVSYSSTSNTLGIEFRSDSSVQRSGFQAYFNSIPRNTTENYPIRLVNGNQTCAGRVEIYYNNAWGTVCDDNWDGNDANVVCRQMNCGYAISAPHGAYFGQGSGNIWLDDVNCIGNEQYLWQCGHRGWGNHNCNHGEDAGVICSGAATTAMPTTAPNYTCGGILNAASGVLTSPLFPGLYPNNAYCVWEIRVAPGHIVDLSFLYFDLETSNSCTWDSVTIYDGPPHSSPLLGKICAAANYTRFTSTSNVMGVVFQTDGSVQSTGFRAVYSSVVRNTSSPVNCGGILRSPFGVIESPAYPHSRNPAECVWHIQAPNSIIQIYFDDFALENSLNCLSGSVSIYDGTPHGSPLLAKLCGTSRQNFTSSLNGLSVVYSSRGSNNNLIRGFRASYYAISQNSQNVTLVCSSSYMEVRLRIGYLQSLGYSSNDIFLNDPQCRPQNFGNLLIFDVPYDQCGTLRQGENDTIRYSNTLVGYHSDDIIVRNRRLHVNLKCQMFQNTMMEIMYHENGASRQDLTQYGLYSTTLNFYSSPSFNYPVYNYPFYVQLNQNLYLQASLNTHDSNLTLFVDTCVASPDPYDFVTRTYDLIRNGCIKDSTYVTYPSVFSTQARFGFRAFGFIPKFSQVYIQCKVTVCPKNSYNRCYQGCVNRRKRALAAPFNEIDLTVGPFILEESKTKK</sequence>
<dbReference type="PROSITE" id="PS50287">
    <property type="entry name" value="SRCR_2"/>
    <property type="match status" value="2"/>
</dbReference>
<dbReference type="Pfam" id="PF00530">
    <property type="entry name" value="SRCR"/>
    <property type="match status" value="2"/>
</dbReference>
<dbReference type="InterPro" id="IPR042235">
    <property type="entry name" value="ZP-C_dom"/>
</dbReference>
<evidence type="ECO:0000256" key="5">
    <source>
        <dbReference type="ARBA" id="ARBA00022670"/>
    </source>
</evidence>
<keyword evidence="11" id="KW-1133">Transmembrane helix</keyword>
<evidence type="ECO:0000256" key="1">
    <source>
        <dbReference type="ARBA" id="ARBA00004167"/>
    </source>
</evidence>
<dbReference type="InterPro" id="IPR052129">
    <property type="entry name" value="Spermadhesin-Link_domain"/>
</dbReference>
<dbReference type="PROSITE" id="PS51034">
    <property type="entry name" value="ZP_2"/>
    <property type="match status" value="1"/>
</dbReference>
<dbReference type="PANTHER" id="PTHR46908:SF8">
    <property type="entry name" value="C-TYPE LECTIN DOMAIN-CONTAINING PROTEIN"/>
    <property type="match status" value="1"/>
</dbReference>
<keyword evidence="3" id="KW-0813">Transport</keyword>
<dbReference type="SUPFAM" id="SSF56487">
    <property type="entry name" value="SRCR-like"/>
    <property type="match status" value="2"/>
</dbReference>
<keyword evidence="15" id="KW-0325">Glycoprotein</keyword>